<evidence type="ECO:0000313" key="13">
    <source>
        <dbReference type="Proteomes" id="UP000276223"/>
    </source>
</evidence>
<dbReference type="RefSeq" id="WP_170161695.1">
    <property type="nucleotide sequence ID" value="NZ_RJVA01000011.1"/>
</dbReference>
<dbReference type="UniPathway" id="UPA00035">
    <property type="reaction ID" value="UER00042"/>
</dbReference>
<dbReference type="GO" id="GO:0000162">
    <property type="term" value="P:L-tryptophan biosynthetic process"/>
    <property type="evidence" value="ECO:0007669"/>
    <property type="project" value="UniProtKB-UniRule"/>
</dbReference>
<evidence type="ECO:0000256" key="1">
    <source>
        <dbReference type="ARBA" id="ARBA00001164"/>
    </source>
</evidence>
<name>A0A3N1UR58_9BACT</name>
<keyword evidence="8 9" id="KW-0413">Isomerase</keyword>
<evidence type="ECO:0000313" key="12">
    <source>
        <dbReference type="EMBL" id="ROQ93595.1"/>
    </source>
</evidence>
<organism evidence="12 13">
    <name type="scientific">Desulfosoma caldarium</name>
    <dbReference type="NCBI Taxonomy" id="610254"/>
    <lineage>
        <taxon>Bacteria</taxon>
        <taxon>Pseudomonadati</taxon>
        <taxon>Thermodesulfobacteriota</taxon>
        <taxon>Syntrophobacteria</taxon>
        <taxon>Syntrophobacterales</taxon>
        <taxon>Syntrophobacteraceae</taxon>
        <taxon>Desulfosoma</taxon>
    </lineage>
</organism>
<dbReference type="InterPro" id="IPR044643">
    <property type="entry name" value="TrpF_fam"/>
</dbReference>
<dbReference type="EC" id="5.3.1.24" evidence="3 9"/>
<feature type="domain" description="N-(5'phosphoribosyl) anthranilate isomerase (PRAI)" evidence="11">
    <location>
        <begin position="3"/>
        <end position="200"/>
    </location>
</feature>
<accession>A0A3N1UR58</accession>
<evidence type="ECO:0000256" key="2">
    <source>
        <dbReference type="ARBA" id="ARBA00004664"/>
    </source>
</evidence>
<evidence type="ECO:0000256" key="4">
    <source>
        <dbReference type="ARBA" id="ARBA00022272"/>
    </source>
</evidence>
<comment type="caution">
    <text evidence="12">The sequence shown here is derived from an EMBL/GenBank/DDBJ whole genome shotgun (WGS) entry which is preliminary data.</text>
</comment>
<evidence type="ECO:0000256" key="7">
    <source>
        <dbReference type="ARBA" id="ARBA00023141"/>
    </source>
</evidence>
<keyword evidence="13" id="KW-1185">Reference proteome</keyword>
<dbReference type="SUPFAM" id="SSF51366">
    <property type="entry name" value="Ribulose-phoshate binding barrel"/>
    <property type="match status" value="1"/>
</dbReference>
<reference evidence="12 13" key="1">
    <citation type="submission" date="2018-11" db="EMBL/GenBank/DDBJ databases">
        <title>Genomic Encyclopedia of Type Strains, Phase IV (KMG-IV): sequencing the most valuable type-strain genomes for metagenomic binning, comparative biology and taxonomic classification.</title>
        <authorList>
            <person name="Goeker M."/>
        </authorList>
    </citation>
    <scope>NUCLEOTIDE SEQUENCE [LARGE SCALE GENOMIC DNA]</scope>
    <source>
        <strain evidence="12 13">DSM 22027</strain>
    </source>
</reference>
<dbReference type="Gene3D" id="3.20.20.70">
    <property type="entry name" value="Aldolase class I"/>
    <property type="match status" value="1"/>
</dbReference>
<comment type="catalytic activity">
    <reaction evidence="1 9">
        <text>N-(5-phospho-beta-D-ribosyl)anthranilate = 1-(2-carboxyphenylamino)-1-deoxy-D-ribulose 5-phosphate</text>
        <dbReference type="Rhea" id="RHEA:21540"/>
        <dbReference type="ChEBI" id="CHEBI:18277"/>
        <dbReference type="ChEBI" id="CHEBI:58613"/>
        <dbReference type="EC" id="5.3.1.24"/>
    </reaction>
</comment>
<keyword evidence="7 9" id="KW-0057">Aromatic amino acid biosynthesis</keyword>
<evidence type="ECO:0000256" key="3">
    <source>
        <dbReference type="ARBA" id="ARBA00012572"/>
    </source>
</evidence>
<gene>
    <name evidence="9" type="primary">trpF</name>
    <name evidence="12" type="ORF">EDC27_1626</name>
</gene>
<sequence length="216" mass="23073">MDIKICGITCLDDARAASALDIQAVGLVFYPKSPRFVDDATARSIARALSSHIAAVGVFVDVPWEAVLARARSVGLHAVQLHGHESPEDVARLQDAGLRVIKALFINRAPLVEAHVRYAPSAFLVECAGAQRPGGNALAWDWRQARGAVKGAPMILAGGLSPENVEDAVRAAEPSGVDVSSGVESRPGRKDPEKMNRFVNAVRRLRPRLLQGGIFS</sequence>
<comment type="pathway">
    <text evidence="2 9">Amino-acid biosynthesis; L-tryptophan biosynthesis; L-tryptophan from chorismate: step 3/5.</text>
</comment>
<keyword evidence="5 9" id="KW-0028">Amino-acid biosynthesis</keyword>
<dbReference type="CDD" id="cd00405">
    <property type="entry name" value="PRAI"/>
    <property type="match status" value="1"/>
</dbReference>
<dbReference type="InterPro" id="IPR001240">
    <property type="entry name" value="PRAI_dom"/>
</dbReference>
<dbReference type="GO" id="GO:0004640">
    <property type="term" value="F:phosphoribosylanthranilate isomerase activity"/>
    <property type="evidence" value="ECO:0007669"/>
    <property type="project" value="UniProtKB-UniRule"/>
</dbReference>
<evidence type="ECO:0000256" key="9">
    <source>
        <dbReference type="HAMAP-Rule" id="MF_00135"/>
    </source>
</evidence>
<dbReference type="EMBL" id="RJVA01000011">
    <property type="protein sequence ID" value="ROQ93595.1"/>
    <property type="molecule type" value="Genomic_DNA"/>
</dbReference>
<comment type="similarity">
    <text evidence="9">Belongs to the TrpF family.</text>
</comment>
<protein>
    <recommendedName>
        <fullName evidence="4 9">N-(5'-phosphoribosyl)anthranilate isomerase</fullName>
        <shortName evidence="9">PRAI</shortName>
        <ecNumber evidence="3 9">5.3.1.24</ecNumber>
    </recommendedName>
</protein>
<dbReference type="PANTHER" id="PTHR42894:SF1">
    <property type="entry name" value="N-(5'-PHOSPHORIBOSYL)ANTHRANILATE ISOMERASE"/>
    <property type="match status" value="1"/>
</dbReference>
<evidence type="ECO:0000256" key="8">
    <source>
        <dbReference type="ARBA" id="ARBA00023235"/>
    </source>
</evidence>
<evidence type="ECO:0000259" key="11">
    <source>
        <dbReference type="Pfam" id="PF00697"/>
    </source>
</evidence>
<proteinExistence type="inferred from homology"/>
<dbReference type="InterPro" id="IPR011060">
    <property type="entry name" value="RibuloseP-bd_barrel"/>
</dbReference>
<evidence type="ECO:0000256" key="10">
    <source>
        <dbReference type="SAM" id="MobiDB-lite"/>
    </source>
</evidence>
<dbReference type="InterPro" id="IPR013785">
    <property type="entry name" value="Aldolase_TIM"/>
</dbReference>
<feature type="region of interest" description="Disordered" evidence="10">
    <location>
        <begin position="173"/>
        <end position="193"/>
    </location>
</feature>
<keyword evidence="6 9" id="KW-0822">Tryptophan biosynthesis</keyword>
<dbReference type="Pfam" id="PF00697">
    <property type="entry name" value="PRAI"/>
    <property type="match status" value="1"/>
</dbReference>
<evidence type="ECO:0000256" key="5">
    <source>
        <dbReference type="ARBA" id="ARBA00022605"/>
    </source>
</evidence>
<dbReference type="PANTHER" id="PTHR42894">
    <property type="entry name" value="N-(5'-PHOSPHORIBOSYL)ANTHRANILATE ISOMERASE"/>
    <property type="match status" value="1"/>
</dbReference>
<dbReference type="AlphaFoldDB" id="A0A3N1UR58"/>
<evidence type="ECO:0000256" key="6">
    <source>
        <dbReference type="ARBA" id="ARBA00022822"/>
    </source>
</evidence>
<dbReference type="Proteomes" id="UP000276223">
    <property type="component" value="Unassembled WGS sequence"/>
</dbReference>
<dbReference type="HAMAP" id="MF_00135">
    <property type="entry name" value="PRAI"/>
    <property type="match status" value="1"/>
</dbReference>